<accession>A0ABW8IEM1</accession>
<protein>
    <submittedName>
        <fullName evidence="2">Type 2 lantipeptide synthetase LanM family protein</fullName>
    </submittedName>
</protein>
<evidence type="ECO:0000313" key="2">
    <source>
        <dbReference type="EMBL" id="MFK2853637.1"/>
    </source>
</evidence>
<dbReference type="Gene3D" id="1.50.10.10">
    <property type="match status" value="1"/>
</dbReference>
<dbReference type="Pfam" id="PF05147">
    <property type="entry name" value="LANC_like"/>
    <property type="match status" value="1"/>
</dbReference>
<dbReference type="Pfam" id="PF13575">
    <property type="entry name" value="DUF4135"/>
    <property type="match status" value="1"/>
</dbReference>
<evidence type="ECO:0000259" key="1">
    <source>
        <dbReference type="Pfam" id="PF13575"/>
    </source>
</evidence>
<dbReference type="PIRSF" id="PIRSF037228">
    <property type="entry name" value="Lant_mod_RumM"/>
    <property type="match status" value="1"/>
</dbReference>
<reference evidence="2 3" key="1">
    <citation type="submission" date="2020-10" db="EMBL/GenBank/DDBJ databases">
        <title>Phylogeny of dyella-like bacteria.</title>
        <authorList>
            <person name="Fu J."/>
        </authorList>
    </citation>
    <scope>NUCLEOTIDE SEQUENCE [LARGE SCALE GENOMIC DNA]</scope>
    <source>
        <strain evidence="2 3">DHG40</strain>
    </source>
</reference>
<dbReference type="SUPFAM" id="SSF158745">
    <property type="entry name" value="LanC-like"/>
    <property type="match status" value="1"/>
</dbReference>
<dbReference type="InterPro" id="IPR017146">
    <property type="entry name" value="Lanti_2_LanM"/>
</dbReference>
<dbReference type="CDD" id="cd04792">
    <property type="entry name" value="LanM-like"/>
    <property type="match status" value="1"/>
</dbReference>
<proteinExistence type="predicted"/>
<name>A0ABW8IEM1_9GAMM</name>
<gene>
    <name evidence="2" type="ORF">ISP18_03405</name>
</gene>
<dbReference type="EMBL" id="JADIKI010000021">
    <property type="protein sequence ID" value="MFK2853637.1"/>
    <property type="molecule type" value="Genomic_DNA"/>
</dbReference>
<dbReference type="NCBIfam" id="TIGR03897">
    <property type="entry name" value="lanti_2_LanM"/>
    <property type="match status" value="1"/>
</dbReference>
<comment type="caution">
    <text evidence="2">The sequence shown here is derived from an EMBL/GenBank/DDBJ whole genome shotgun (WGS) entry which is preliminary data.</text>
</comment>
<dbReference type="InterPro" id="IPR007822">
    <property type="entry name" value="LANC-like"/>
</dbReference>
<feature type="domain" description="Lantibiotic biosynthesis protein dehydration" evidence="1">
    <location>
        <begin position="109"/>
        <end position="481"/>
    </location>
</feature>
<dbReference type="SMART" id="SM01260">
    <property type="entry name" value="LANC_like"/>
    <property type="match status" value="1"/>
</dbReference>
<dbReference type="PRINTS" id="PR01950">
    <property type="entry name" value="LANCSUPER"/>
</dbReference>
<keyword evidence="3" id="KW-1185">Reference proteome</keyword>
<dbReference type="RefSeq" id="WP_380017039.1">
    <property type="nucleotide sequence ID" value="NZ_JADIKI010000021.1"/>
</dbReference>
<dbReference type="InterPro" id="IPR012341">
    <property type="entry name" value="6hp_glycosidase-like_sf"/>
</dbReference>
<dbReference type="Proteomes" id="UP001620409">
    <property type="component" value="Unassembled WGS sequence"/>
</dbReference>
<sequence>MSTTAETNTSDSFAPVILSFTTPVRAMFSARLAELSSALAPGEMELISNAAEDALNTNASLKLNRVLLLELHAAKRMGELTAPDEAGRFAQFVEQALQPQFLDHLNHRYPFLHERLSRALNAQRRAIEALVTRFVTDRGLLAQLPGHPKGCLIALRLGQGDLHGGGQSVARLSLEGGEVIYKPRSLRIDRVLETFLARIFGDDPQRICAPAVLERGDYGWAAFVAHRYCNSDEELRVFYRNLGHWLAVLRLLGGTDIHQENLIACGPVPVVIDVESLFSMLPKAEPSPYGDAYDAAAELIRNSVLRTGIVPYRAPALGFFGVDMSAAGALPGEQPQVHIPVIAQEGTTEARLKIIDADVLPAQNHPSPEPHVSKYWNYISDGFLDVTSRLQQLDAKNELTPLLVDFEGCQARDIRRATQAYVEIGRMLWHPASLHDEAKAIERACDLLTRNAAVVPQAPSTPAEIAAEIDDLRYGDVPIFAAPLTRTRIDEAAADWRAMRLELEELTVRSALVATHLNLSDDQPEDDRAARRYAARHPYVDHLDQRRRKLAAEAVERLLRLSVRGKDGSITWITPEVNRAGWQVQPLATDLYFGLAGVVIALAGYLHETDRGHADPVAGIAEALEGSLHVLQAMEADETQELSGGFTGFGAQIWTWLTLHDLQPRRESLERAIHFAEALERLGFESDKAFDILGGASGAISPLLGLADATGDQRWLNLAARAANHLEATAVIRDDSAHWPTVRTPDPIGGFAHGSMGIAWSLARLVLTGAGNDADRTRWIALADRGFHLQAEQFDETIGNWFITQQGVRRESFHNWCYGSVGIGMAAGDLYARSGDSKYLQTLRRAVAGARDKWGSSHTLCHGDFSLWELFVRAAKWDPEGCPLEPIHPVARVVSAIEEHGGIVGGMARDAFTPGLMTGLAGAIHSLNRMHPECALPSPLLLERHA</sequence>
<evidence type="ECO:0000313" key="3">
    <source>
        <dbReference type="Proteomes" id="UP001620409"/>
    </source>
</evidence>
<dbReference type="InterPro" id="IPR025410">
    <property type="entry name" value="Lant_dehyd"/>
</dbReference>
<organism evidence="2 3">
    <name type="scientific">Dyella humi</name>
    <dbReference type="NCBI Taxonomy" id="1770547"/>
    <lineage>
        <taxon>Bacteria</taxon>
        <taxon>Pseudomonadati</taxon>
        <taxon>Pseudomonadota</taxon>
        <taxon>Gammaproteobacteria</taxon>
        <taxon>Lysobacterales</taxon>
        <taxon>Rhodanobacteraceae</taxon>
        <taxon>Dyella</taxon>
    </lineage>
</organism>